<proteinExistence type="predicted"/>
<dbReference type="EMBL" id="VLLN01000002">
    <property type="protein sequence ID" value="TWJ33101.1"/>
    <property type="molecule type" value="Genomic_DNA"/>
</dbReference>
<dbReference type="Proteomes" id="UP000319449">
    <property type="component" value="Unassembled WGS sequence"/>
</dbReference>
<evidence type="ECO:0000313" key="2">
    <source>
        <dbReference type="EMBL" id="TWJ33101.1"/>
    </source>
</evidence>
<dbReference type="GO" id="GO:0003677">
    <property type="term" value="F:DNA binding"/>
    <property type="evidence" value="ECO:0007669"/>
    <property type="project" value="InterPro"/>
</dbReference>
<dbReference type="RefSeq" id="WP_145017784.1">
    <property type="nucleotide sequence ID" value="NZ_VLLN01000002.1"/>
</dbReference>
<evidence type="ECO:0000313" key="3">
    <source>
        <dbReference type="Proteomes" id="UP000319449"/>
    </source>
</evidence>
<dbReference type="SUPFAM" id="SSF46785">
    <property type="entry name" value="Winged helix' DNA-binding domain"/>
    <property type="match status" value="1"/>
</dbReference>
<dbReference type="InterPro" id="IPR036390">
    <property type="entry name" value="WH_DNA-bd_sf"/>
</dbReference>
<dbReference type="InterPro" id="IPR036388">
    <property type="entry name" value="WH-like_DNA-bd_sf"/>
</dbReference>
<protein>
    <submittedName>
        <fullName evidence="2">IclR-like helix-turn-helix domain-containing protein</fullName>
    </submittedName>
</protein>
<dbReference type="Pfam" id="PF09339">
    <property type="entry name" value="HTH_IclR"/>
    <property type="match status" value="1"/>
</dbReference>
<organism evidence="2 3">
    <name type="scientific">Geobacter argillaceus</name>
    <dbReference type="NCBI Taxonomy" id="345631"/>
    <lineage>
        <taxon>Bacteria</taxon>
        <taxon>Pseudomonadati</taxon>
        <taxon>Thermodesulfobacteriota</taxon>
        <taxon>Desulfuromonadia</taxon>
        <taxon>Geobacterales</taxon>
        <taxon>Geobacteraceae</taxon>
        <taxon>Geobacter</taxon>
    </lineage>
</organism>
<dbReference type="PROSITE" id="PS51077">
    <property type="entry name" value="HTH_ICLR"/>
    <property type="match status" value="1"/>
</dbReference>
<dbReference type="SMART" id="SM00346">
    <property type="entry name" value="HTH_ICLR"/>
    <property type="match status" value="1"/>
</dbReference>
<dbReference type="AlphaFoldDB" id="A0A562WS59"/>
<sequence>MIKEKHMQTVQTTEKALMLMDILAEGNSSMSIGDLAFSLRCTRSEALLLLIALESRGLVSWDERKKIYRLGDESRRLAVKFLDTADKPNKRVPTPLTLKKGTQLATAVQ</sequence>
<comment type="caution">
    <text evidence="2">The sequence shown here is derived from an EMBL/GenBank/DDBJ whole genome shotgun (WGS) entry which is preliminary data.</text>
</comment>
<keyword evidence="3" id="KW-1185">Reference proteome</keyword>
<reference evidence="2 3" key="1">
    <citation type="submission" date="2019-07" db="EMBL/GenBank/DDBJ databases">
        <title>Genomic Encyclopedia of Archaeal and Bacterial Type Strains, Phase II (KMG-II): from individual species to whole genera.</title>
        <authorList>
            <person name="Goeker M."/>
        </authorList>
    </citation>
    <scope>NUCLEOTIDE SEQUENCE [LARGE SCALE GENOMIC DNA]</scope>
    <source>
        <strain evidence="2 3">ATCC BAA-1139</strain>
    </source>
</reference>
<dbReference type="Gene3D" id="1.10.10.10">
    <property type="entry name" value="Winged helix-like DNA-binding domain superfamily/Winged helix DNA-binding domain"/>
    <property type="match status" value="1"/>
</dbReference>
<gene>
    <name evidence="2" type="ORF">JN12_00514</name>
</gene>
<name>A0A562WS59_9BACT</name>
<feature type="domain" description="HTH iclR-type" evidence="1">
    <location>
        <begin position="10"/>
        <end position="72"/>
    </location>
</feature>
<dbReference type="GO" id="GO:0006355">
    <property type="term" value="P:regulation of DNA-templated transcription"/>
    <property type="evidence" value="ECO:0007669"/>
    <property type="project" value="InterPro"/>
</dbReference>
<dbReference type="InterPro" id="IPR005471">
    <property type="entry name" value="Tscrpt_reg_IclR_N"/>
</dbReference>
<accession>A0A562WS59</accession>
<evidence type="ECO:0000259" key="1">
    <source>
        <dbReference type="PROSITE" id="PS51077"/>
    </source>
</evidence>